<keyword evidence="6 15" id="KW-0547">Nucleotide-binding</keyword>
<protein>
    <recommendedName>
        <fullName evidence="15">Elongation factor Tu</fullName>
    </recommendedName>
</protein>
<dbReference type="NCBIfam" id="NF009373">
    <property type="entry name" value="PRK12736.1"/>
    <property type="match status" value="1"/>
</dbReference>
<dbReference type="Gene3D" id="2.40.30.10">
    <property type="entry name" value="Translation factors"/>
    <property type="match status" value="2"/>
</dbReference>
<dbReference type="InterPro" id="IPR031157">
    <property type="entry name" value="G_TR_CS"/>
</dbReference>
<dbReference type="Pfam" id="PF03144">
    <property type="entry name" value="GTP_EFTU_D2"/>
    <property type="match status" value="1"/>
</dbReference>
<dbReference type="InterPro" id="IPR009001">
    <property type="entry name" value="Transl_elong_EF1A/Init_IF2_C"/>
</dbReference>
<keyword evidence="8" id="KW-0378">Hydrolase</keyword>
<dbReference type="InterPro" id="IPR050055">
    <property type="entry name" value="EF-Tu_GTPase"/>
</dbReference>
<dbReference type="GO" id="GO:0070125">
    <property type="term" value="P:mitochondrial translational elongation"/>
    <property type="evidence" value="ECO:0007669"/>
    <property type="project" value="TreeGrafter"/>
</dbReference>
<dbReference type="InterPro" id="IPR041709">
    <property type="entry name" value="EF-Tu_GTP-bd"/>
</dbReference>
<comment type="subcellular location">
    <subcellularLocation>
        <location evidence="1">Mitochondrion</location>
    </subcellularLocation>
</comment>
<dbReference type="CDD" id="cd03706">
    <property type="entry name" value="mtEFTU_III"/>
    <property type="match status" value="1"/>
</dbReference>
<feature type="domain" description="Tr-type G" evidence="17">
    <location>
        <begin position="49"/>
        <end position="244"/>
    </location>
</feature>
<dbReference type="PANTHER" id="PTHR43721">
    <property type="entry name" value="ELONGATION FACTOR TU-RELATED"/>
    <property type="match status" value="1"/>
</dbReference>
<evidence type="ECO:0000256" key="12">
    <source>
        <dbReference type="ARBA" id="ARBA00023128"/>
    </source>
</evidence>
<keyword evidence="10" id="KW-0648">Protein biosynthesis</keyword>
<dbReference type="NCBIfam" id="NF009372">
    <property type="entry name" value="PRK12735.1"/>
    <property type="match status" value="1"/>
</dbReference>
<dbReference type="CDD" id="cd03697">
    <property type="entry name" value="EFTU_II"/>
    <property type="match status" value="1"/>
</dbReference>
<dbReference type="EMBL" id="OA882265">
    <property type="protein sequence ID" value="CAD7274264.1"/>
    <property type="molecule type" value="Genomic_DNA"/>
</dbReference>
<evidence type="ECO:0000256" key="13">
    <source>
        <dbReference type="ARBA" id="ARBA00023134"/>
    </source>
</evidence>
<gene>
    <name evidence="18" type="ORF">NMOB1V02_LOCUS2112</name>
</gene>
<dbReference type="GO" id="GO:0003746">
    <property type="term" value="F:translation elongation factor activity"/>
    <property type="evidence" value="ECO:0007669"/>
    <property type="project" value="UniProtKB-UniRule"/>
</dbReference>
<dbReference type="FunFam" id="3.40.50.300:FF:000576">
    <property type="entry name" value="Elongation factor Tu"/>
    <property type="match status" value="1"/>
</dbReference>
<evidence type="ECO:0000256" key="14">
    <source>
        <dbReference type="ARBA" id="ARBA00051990"/>
    </source>
</evidence>
<evidence type="ECO:0000256" key="4">
    <source>
        <dbReference type="ARBA" id="ARBA00022490"/>
    </source>
</evidence>
<evidence type="ECO:0000256" key="2">
    <source>
        <dbReference type="ARBA" id="ARBA00007249"/>
    </source>
</evidence>
<dbReference type="InterPro" id="IPR004541">
    <property type="entry name" value="Transl_elong_EFTu/EF1A_bac/org"/>
</dbReference>
<evidence type="ECO:0000256" key="6">
    <source>
        <dbReference type="ARBA" id="ARBA00022741"/>
    </source>
</evidence>
<dbReference type="CDD" id="cd01884">
    <property type="entry name" value="EF_Tu"/>
    <property type="match status" value="1"/>
</dbReference>
<evidence type="ECO:0000256" key="16">
    <source>
        <dbReference type="SAM" id="MobiDB-lite"/>
    </source>
</evidence>
<dbReference type="OrthoDB" id="2067at2759"/>
<dbReference type="PROSITE" id="PS51722">
    <property type="entry name" value="G_TR_2"/>
    <property type="match status" value="1"/>
</dbReference>
<keyword evidence="9" id="KW-0460">Magnesium</keyword>
<dbReference type="Pfam" id="PF00009">
    <property type="entry name" value="GTP_EFTU"/>
    <property type="match status" value="1"/>
</dbReference>
<dbReference type="SUPFAM" id="SSF50465">
    <property type="entry name" value="EF-Tu/eEF-1alpha/eIF2-gamma C-terminal domain"/>
    <property type="match status" value="1"/>
</dbReference>
<dbReference type="InterPro" id="IPR000795">
    <property type="entry name" value="T_Tr_GTP-bd_dom"/>
</dbReference>
<dbReference type="FunFam" id="2.40.30.10:FF:000001">
    <property type="entry name" value="Elongation factor Tu"/>
    <property type="match status" value="1"/>
</dbReference>
<dbReference type="SUPFAM" id="SSF52540">
    <property type="entry name" value="P-loop containing nucleoside triphosphate hydrolases"/>
    <property type="match status" value="1"/>
</dbReference>
<dbReference type="EMBL" id="CAJPEX010000228">
    <property type="protein sequence ID" value="CAG0914416.1"/>
    <property type="molecule type" value="Genomic_DNA"/>
</dbReference>
<dbReference type="Gene3D" id="3.40.50.300">
    <property type="entry name" value="P-loop containing nucleotide triphosphate hydrolases"/>
    <property type="match status" value="1"/>
</dbReference>
<evidence type="ECO:0000256" key="5">
    <source>
        <dbReference type="ARBA" id="ARBA00022723"/>
    </source>
</evidence>
<evidence type="ECO:0000256" key="3">
    <source>
        <dbReference type="ARBA" id="ARBA00011245"/>
    </source>
</evidence>
<comment type="function">
    <text evidence="15">This protein promotes the GTP-dependent binding of aminoacyl-tRNA to the A-site of ribosomes during protein biosynthesis.</text>
</comment>
<reference evidence="18" key="1">
    <citation type="submission" date="2020-11" db="EMBL/GenBank/DDBJ databases">
        <authorList>
            <person name="Tran Van P."/>
        </authorList>
    </citation>
    <scope>NUCLEOTIDE SEQUENCE</scope>
</reference>
<comment type="similarity">
    <text evidence="2 15">Belongs to the TRAFAC class translation factor GTPase superfamily. Classic translation factor GTPase family. EF-Tu/EF-1A subfamily.</text>
</comment>
<dbReference type="GO" id="GO:0005739">
    <property type="term" value="C:mitochondrion"/>
    <property type="evidence" value="ECO:0007669"/>
    <property type="project" value="UniProtKB-SubCell"/>
</dbReference>
<dbReference type="GO" id="GO:0005525">
    <property type="term" value="F:GTP binding"/>
    <property type="evidence" value="ECO:0007669"/>
    <property type="project" value="UniProtKB-UniRule"/>
</dbReference>
<dbReference type="NCBIfam" id="NF000766">
    <property type="entry name" value="PRK00049.1"/>
    <property type="match status" value="1"/>
</dbReference>
<dbReference type="NCBIfam" id="TIGR00485">
    <property type="entry name" value="EF-Tu"/>
    <property type="match status" value="1"/>
</dbReference>
<dbReference type="NCBIfam" id="TIGR00231">
    <property type="entry name" value="small_GTP"/>
    <property type="match status" value="1"/>
</dbReference>
<dbReference type="InterPro" id="IPR033720">
    <property type="entry name" value="EFTU_2"/>
</dbReference>
<dbReference type="PROSITE" id="PS00301">
    <property type="entry name" value="G_TR_1"/>
    <property type="match status" value="1"/>
</dbReference>
<evidence type="ECO:0000256" key="7">
    <source>
        <dbReference type="ARBA" id="ARBA00022768"/>
    </source>
</evidence>
<comment type="catalytic activity">
    <reaction evidence="14">
        <text>GTP + H2O = GDP + phosphate + H(+)</text>
        <dbReference type="Rhea" id="RHEA:19669"/>
        <dbReference type="ChEBI" id="CHEBI:15377"/>
        <dbReference type="ChEBI" id="CHEBI:15378"/>
        <dbReference type="ChEBI" id="CHEBI:37565"/>
        <dbReference type="ChEBI" id="CHEBI:43474"/>
        <dbReference type="ChEBI" id="CHEBI:58189"/>
        <dbReference type="EC" id="3.6.5.3"/>
    </reaction>
    <physiologicalReaction direction="left-to-right" evidence="14">
        <dbReference type="Rhea" id="RHEA:19670"/>
    </physiologicalReaction>
</comment>
<evidence type="ECO:0000313" key="18">
    <source>
        <dbReference type="EMBL" id="CAD7274264.1"/>
    </source>
</evidence>
<dbReference type="Proteomes" id="UP000678499">
    <property type="component" value="Unassembled WGS sequence"/>
</dbReference>
<evidence type="ECO:0000256" key="8">
    <source>
        <dbReference type="ARBA" id="ARBA00022801"/>
    </source>
</evidence>
<keyword evidence="5" id="KW-0479">Metal-binding</keyword>
<sequence length="461" mass="50758">MASVLVSASRFSFCSVRSCGIRSSLFCSPVSQRFYAQAASEKKVFQRDKPHCNVGTIGHVDHGKTTLTAAITRVLADKKLAKAKAYSEIDNAPEEKKRGITINVAHIEYATDNRHYSHTDCPGHADYIKNMITGASQMDGAILVVAATDGTMPQTREHLLLAKQIGISHIVVFINKVDAADAEMVELVEMELRELLTEMGYNGDNIPIIKGSALCALEGREQEIGSKAVLELLDAIDKNVPEPQRDLDKPFLLPIESVHSIPGRGTVVTGRVERGIMKKGSECDIIGYGKSTKSTITGLEMYHQILEEGRAGDQLGALIRGVKREDVRRGMVLAKPGTIAMKDNIDAQVYILSKEEGGRSRPFTNFNQMVMFSRTWDTAAFSVIPGKDMIMPGEDAKINLKLLKPMVLELGTRFTLREGKTTLGTGVVTKINDNMSPVEREMLTESKKKREKHLEELAQKS</sequence>
<dbReference type="PRINTS" id="PR00315">
    <property type="entry name" value="ELONGATNFCT"/>
</dbReference>
<accession>A0A7R9BHA1</accession>
<dbReference type="GO" id="GO:0003924">
    <property type="term" value="F:GTPase activity"/>
    <property type="evidence" value="ECO:0007669"/>
    <property type="project" value="UniProtKB-UniRule"/>
</dbReference>
<evidence type="ECO:0000256" key="11">
    <source>
        <dbReference type="ARBA" id="ARBA00022946"/>
    </source>
</evidence>
<keyword evidence="11" id="KW-0809">Transit peptide</keyword>
<dbReference type="AlphaFoldDB" id="A0A7R9BHA1"/>
<dbReference type="Pfam" id="PF03143">
    <property type="entry name" value="GTP_EFTU_D3"/>
    <property type="match status" value="1"/>
</dbReference>
<keyword evidence="13 15" id="KW-0342">GTP-binding</keyword>
<dbReference type="InterPro" id="IPR009000">
    <property type="entry name" value="Transl_B-barrel_sf"/>
</dbReference>
<evidence type="ECO:0000313" key="19">
    <source>
        <dbReference type="Proteomes" id="UP000678499"/>
    </source>
</evidence>
<keyword evidence="19" id="KW-1185">Reference proteome</keyword>
<dbReference type="InterPro" id="IPR005225">
    <property type="entry name" value="Small_GTP-bd"/>
</dbReference>
<comment type="subunit">
    <text evidence="3">Monomer.</text>
</comment>
<dbReference type="InterPro" id="IPR027417">
    <property type="entry name" value="P-loop_NTPase"/>
</dbReference>
<feature type="region of interest" description="Disordered" evidence="16">
    <location>
        <begin position="442"/>
        <end position="461"/>
    </location>
</feature>
<evidence type="ECO:0000256" key="9">
    <source>
        <dbReference type="ARBA" id="ARBA00022842"/>
    </source>
</evidence>
<dbReference type="SUPFAM" id="SSF50447">
    <property type="entry name" value="Translation proteins"/>
    <property type="match status" value="1"/>
</dbReference>
<evidence type="ECO:0000259" key="17">
    <source>
        <dbReference type="PROSITE" id="PS51722"/>
    </source>
</evidence>
<dbReference type="PANTHER" id="PTHR43721:SF36">
    <property type="entry name" value="ELONGATION FACTOR TU, MITOCHONDRIAL"/>
    <property type="match status" value="1"/>
</dbReference>
<evidence type="ECO:0000256" key="10">
    <source>
        <dbReference type="ARBA" id="ARBA00022917"/>
    </source>
</evidence>
<organism evidence="18">
    <name type="scientific">Notodromas monacha</name>
    <dbReference type="NCBI Taxonomy" id="399045"/>
    <lineage>
        <taxon>Eukaryota</taxon>
        <taxon>Metazoa</taxon>
        <taxon>Ecdysozoa</taxon>
        <taxon>Arthropoda</taxon>
        <taxon>Crustacea</taxon>
        <taxon>Oligostraca</taxon>
        <taxon>Ostracoda</taxon>
        <taxon>Podocopa</taxon>
        <taxon>Podocopida</taxon>
        <taxon>Cypridocopina</taxon>
        <taxon>Cypridoidea</taxon>
        <taxon>Cyprididae</taxon>
        <taxon>Notodromas</taxon>
    </lineage>
</organism>
<dbReference type="InterPro" id="IPR004161">
    <property type="entry name" value="EFTu-like_2"/>
</dbReference>
<keyword evidence="7 15" id="KW-0251">Elongation factor</keyword>
<name>A0A7R9BHA1_9CRUS</name>
<proteinExistence type="inferred from homology"/>
<keyword evidence="12" id="KW-0496">Mitochondrion</keyword>
<evidence type="ECO:0000256" key="1">
    <source>
        <dbReference type="ARBA" id="ARBA00004173"/>
    </source>
</evidence>
<dbReference type="InterPro" id="IPR004160">
    <property type="entry name" value="Transl_elong_EFTu/EF1A_C"/>
</dbReference>
<evidence type="ECO:0000256" key="15">
    <source>
        <dbReference type="RuleBase" id="RU000325"/>
    </source>
</evidence>
<keyword evidence="4" id="KW-0963">Cytoplasm</keyword>
<dbReference type="GO" id="GO:0046872">
    <property type="term" value="F:metal ion binding"/>
    <property type="evidence" value="ECO:0007669"/>
    <property type="project" value="UniProtKB-KW"/>
</dbReference>